<reference evidence="1" key="2">
    <citation type="journal article" date="2022" name="New Phytol.">
        <title>Evolutionary transition to the ectomycorrhizal habit in the genomes of a hyperdiverse lineage of mushroom-forming fungi.</title>
        <authorList>
            <person name="Looney B."/>
            <person name="Miyauchi S."/>
            <person name="Morin E."/>
            <person name="Drula E."/>
            <person name="Courty P.E."/>
            <person name="Kohler A."/>
            <person name="Kuo A."/>
            <person name="LaButti K."/>
            <person name="Pangilinan J."/>
            <person name="Lipzen A."/>
            <person name="Riley R."/>
            <person name="Andreopoulos W."/>
            <person name="He G."/>
            <person name="Johnson J."/>
            <person name="Nolan M."/>
            <person name="Tritt A."/>
            <person name="Barry K.W."/>
            <person name="Grigoriev I.V."/>
            <person name="Nagy L.G."/>
            <person name="Hibbett D."/>
            <person name="Henrissat B."/>
            <person name="Matheny P.B."/>
            <person name="Labbe J."/>
            <person name="Martin F.M."/>
        </authorList>
    </citation>
    <scope>NUCLEOTIDE SEQUENCE</scope>
    <source>
        <strain evidence="1">EC-137</strain>
    </source>
</reference>
<protein>
    <submittedName>
        <fullName evidence="1">P-loop containing nucleoside triphosphate hydrolase protein</fullName>
    </submittedName>
</protein>
<organism evidence="1 2">
    <name type="scientific">Vararia minispora EC-137</name>
    <dbReference type="NCBI Taxonomy" id="1314806"/>
    <lineage>
        <taxon>Eukaryota</taxon>
        <taxon>Fungi</taxon>
        <taxon>Dikarya</taxon>
        <taxon>Basidiomycota</taxon>
        <taxon>Agaricomycotina</taxon>
        <taxon>Agaricomycetes</taxon>
        <taxon>Russulales</taxon>
        <taxon>Lachnocladiaceae</taxon>
        <taxon>Vararia</taxon>
    </lineage>
</organism>
<keyword evidence="1" id="KW-0378">Hydrolase</keyword>
<keyword evidence="2" id="KW-1185">Reference proteome</keyword>
<gene>
    <name evidence="1" type="ORF">K488DRAFT_48968</name>
</gene>
<accession>A0ACB8QM91</accession>
<name>A0ACB8QM91_9AGAM</name>
<evidence type="ECO:0000313" key="1">
    <source>
        <dbReference type="EMBL" id="KAI0032843.1"/>
    </source>
</evidence>
<reference evidence="1" key="1">
    <citation type="submission" date="2021-02" db="EMBL/GenBank/DDBJ databases">
        <authorList>
            <consortium name="DOE Joint Genome Institute"/>
            <person name="Ahrendt S."/>
            <person name="Looney B.P."/>
            <person name="Miyauchi S."/>
            <person name="Morin E."/>
            <person name="Drula E."/>
            <person name="Courty P.E."/>
            <person name="Chicoki N."/>
            <person name="Fauchery L."/>
            <person name="Kohler A."/>
            <person name="Kuo A."/>
            <person name="Labutti K."/>
            <person name="Pangilinan J."/>
            <person name="Lipzen A."/>
            <person name="Riley R."/>
            <person name="Andreopoulos W."/>
            <person name="He G."/>
            <person name="Johnson J."/>
            <person name="Barry K.W."/>
            <person name="Grigoriev I.V."/>
            <person name="Nagy L."/>
            <person name="Hibbett D."/>
            <person name="Henrissat B."/>
            <person name="Matheny P.B."/>
            <person name="Labbe J."/>
            <person name="Martin F."/>
        </authorList>
    </citation>
    <scope>NUCLEOTIDE SEQUENCE</scope>
    <source>
        <strain evidence="1">EC-137</strain>
    </source>
</reference>
<sequence>MSDTESFTSSTSVPRPDPEGAVGLLDPRHSQKRRQMLGLIDRLRGTGAQLDLDLPVIAVLGSQSAGKSSLIESISGIKLPRASGTCTRCPTECLLTRASGPWRCAVSLRLVTDARGAPLTQPHTVGFGDPIFDKGDVAERIRRAQLAILSPGIDCDRFIDSALDDAAEPELSFSSNSVCLHIYGQEVDDLSFVDLPGLIVGGNTIDRELVQKLAEKYIEKSSCIILLTIACETDFENQIAHKLAEEFDPQGSRTIGVLTKPDRIDPGEEDQWIRFLNPENSDRPLDFYCVKNPASQALKDGITWEQARRAEHEFFSQTAPWATLDWLYTQRLGTEKLTQRLARTLTDLITRRLPELQNELEKLLAATESSILRLPPPPSDDPVAEVLRFIGAFTLAVERLSEGIPGDDGLFQTLHLAQAAFQKSIRLSAPDFRPFERAIARSVSPVLPYQPDPAEVPPPHFLTNEEDEKTYPLQDDSKAIFIDDIMSRANDAVTRELPNNYPFIVKKQLIVGFVDKWDIPAKTLFLKSRQVLQMQVLAIVNERFEQFGFLRQRIAAIVSEHIRVRVLETEKRLDDLQNMEKEPFTRNGHYFADYRSKFLAHYKALRRKESHAFIKDLEDENKGNDEFNKLLNTAMSSIQSLGFRNFTANDIPRLLPPDPMESAIEIMADVRAYFQVAYKRFVDIVPMTIDLVLIKGVTVDLQKILLVGLGVKGPGGFERCHQLLEEPEGVSARRKELVKRRERLARAREELVDVFV</sequence>
<comment type="caution">
    <text evidence="1">The sequence shown here is derived from an EMBL/GenBank/DDBJ whole genome shotgun (WGS) entry which is preliminary data.</text>
</comment>
<proteinExistence type="predicted"/>
<dbReference type="Proteomes" id="UP000814128">
    <property type="component" value="Unassembled WGS sequence"/>
</dbReference>
<evidence type="ECO:0000313" key="2">
    <source>
        <dbReference type="Proteomes" id="UP000814128"/>
    </source>
</evidence>
<dbReference type="EMBL" id="MU273534">
    <property type="protein sequence ID" value="KAI0032843.1"/>
    <property type="molecule type" value="Genomic_DNA"/>
</dbReference>